<dbReference type="EMBL" id="AFPU01000001">
    <property type="protein sequence ID" value="EGP94264.1"/>
    <property type="molecule type" value="Genomic_DNA"/>
</dbReference>
<evidence type="ECO:0000256" key="1">
    <source>
        <dbReference type="SAM" id="Coils"/>
    </source>
</evidence>
<organism evidence="2 3">
    <name type="scientific">Nitrosarchaeum koreense MY1</name>
    <dbReference type="NCBI Taxonomy" id="1001994"/>
    <lineage>
        <taxon>Archaea</taxon>
        <taxon>Nitrososphaerota</taxon>
        <taxon>Nitrososphaeria</taxon>
        <taxon>Nitrosopumilales</taxon>
        <taxon>Nitrosopumilaceae</taxon>
        <taxon>Nitrosarchaeum</taxon>
    </lineage>
</organism>
<proteinExistence type="predicted"/>
<evidence type="ECO:0000313" key="2">
    <source>
        <dbReference type="EMBL" id="EGP94264.1"/>
    </source>
</evidence>
<name>F9CU63_9ARCH</name>
<feature type="coiled-coil region" evidence="1">
    <location>
        <begin position="139"/>
        <end position="166"/>
    </location>
</feature>
<evidence type="ECO:0000313" key="3">
    <source>
        <dbReference type="Proteomes" id="UP000004440"/>
    </source>
</evidence>
<gene>
    <name evidence="2" type="ORF">MY1_1509</name>
</gene>
<protein>
    <submittedName>
        <fullName evidence="2">Uncharacterized protein</fullName>
    </submittedName>
</protein>
<feature type="coiled-coil region" evidence="1">
    <location>
        <begin position="310"/>
        <end position="337"/>
    </location>
</feature>
<keyword evidence="1" id="KW-0175">Coiled coil</keyword>
<reference evidence="2 3" key="1">
    <citation type="journal article" date="2011" name="J. Bacteriol.">
        <title>Genome Sequence of an Ammonia-Oxidizing Soil Archaeon, "Candidatus Nitrosoarchaeum koreensis" MY1.</title>
        <authorList>
            <person name="Kim B.K."/>
            <person name="Jung M.Y."/>
            <person name="Yu D.S."/>
            <person name="Park S.J."/>
            <person name="Oh T.K."/>
            <person name="Rhee S.K."/>
            <person name="Kim J.F."/>
        </authorList>
    </citation>
    <scope>NUCLEOTIDE SEQUENCE [LARGE SCALE GENOMIC DNA]</scope>
    <source>
        <strain evidence="2 3">MY1</strain>
    </source>
</reference>
<keyword evidence="3" id="KW-1185">Reference proteome</keyword>
<dbReference type="Proteomes" id="UP000004440">
    <property type="component" value="Unassembled WGS sequence"/>
</dbReference>
<sequence length="376" mass="42175">MRVYLLEHETPSCIKISSVKKLVQRYMISDFDLKQFEKKEKTTLQEVGSVKIESTVQSLSKSGKSQIPVYDVIFNVCSISQSIESPVIELKSNAEKKQIQLANSIEAKSCQISVGQIQATNPESISIQLINKGTISQKINDLTITINNLQLELEIQRKNLSELIKSEKSLEVSSTIEQISKLRKQTNDVRDELNSYLLSLNLTPTTTKDTLKIPTPTPRKASEGMTVKIISKYDNPIKNNYDIAFEACSGKEILRIPIVTVSSDLESKTTQLGDKISPNSCLISGTKISASDPNTIQIRYQDSGVKAQQVDDLDKKLDELNKQFSEVKKSLNDLINLKPRPVDFAKKADDISQNIIKLRDEILHTKSLKYKILSTE</sequence>
<accession>F9CU63</accession>
<dbReference type="AlphaFoldDB" id="F9CU63"/>
<comment type="caution">
    <text evidence="2">The sequence shown here is derived from an EMBL/GenBank/DDBJ whole genome shotgun (WGS) entry which is preliminary data.</text>
</comment>